<dbReference type="AlphaFoldDB" id="A0A7I9YRT1"/>
<keyword evidence="1" id="KW-0472">Membrane</keyword>
<organism evidence="2 3">
    <name type="scientific">Mycobacterium bourgelatii</name>
    <dbReference type="NCBI Taxonomy" id="1273442"/>
    <lineage>
        <taxon>Bacteria</taxon>
        <taxon>Bacillati</taxon>
        <taxon>Actinomycetota</taxon>
        <taxon>Actinomycetes</taxon>
        <taxon>Mycobacteriales</taxon>
        <taxon>Mycobacteriaceae</taxon>
        <taxon>Mycobacterium</taxon>
    </lineage>
</organism>
<comment type="caution">
    <text evidence="2">The sequence shown here is derived from an EMBL/GenBank/DDBJ whole genome shotgun (WGS) entry which is preliminary data.</text>
</comment>
<evidence type="ECO:0000313" key="3">
    <source>
        <dbReference type="Proteomes" id="UP000465360"/>
    </source>
</evidence>
<proteinExistence type="predicted"/>
<name>A0A7I9YRT1_MYCBU</name>
<keyword evidence="1" id="KW-0812">Transmembrane</keyword>
<gene>
    <name evidence="2" type="ORF">MBOU_33240</name>
</gene>
<feature type="transmembrane region" description="Helical" evidence="1">
    <location>
        <begin position="65"/>
        <end position="85"/>
    </location>
</feature>
<protein>
    <recommendedName>
        <fullName evidence="4">PDGLE domain-containing protein</fullName>
    </recommendedName>
</protein>
<keyword evidence="1" id="KW-1133">Transmembrane helix</keyword>
<accession>A0A7I9YRT1</accession>
<reference evidence="2 3" key="1">
    <citation type="journal article" date="2019" name="Emerg. Microbes Infect.">
        <title>Comprehensive subspecies identification of 175 nontuberculous mycobacteria species based on 7547 genomic profiles.</title>
        <authorList>
            <person name="Matsumoto Y."/>
            <person name="Kinjo T."/>
            <person name="Motooka D."/>
            <person name="Nabeya D."/>
            <person name="Jung N."/>
            <person name="Uechi K."/>
            <person name="Horii T."/>
            <person name="Iida T."/>
            <person name="Fujita J."/>
            <person name="Nakamura S."/>
        </authorList>
    </citation>
    <scope>NUCLEOTIDE SEQUENCE [LARGE SCALE GENOMIC DNA]</scope>
    <source>
        <strain evidence="2 3">JCM 30725</strain>
    </source>
</reference>
<keyword evidence="3" id="KW-1185">Reference proteome</keyword>
<evidence type="ECO:0000256" key="1">
    <source>
        <dbReference type="SAM" id="Phobius"/>
    </source>
</evidence>
<evidence type="ECO:0008006" key="4">
    <source>
        <dbReference type="Google" id="ProtNLM"/>
    </source>
</evidence>
<evidence type="ECO:0000313" key="2">
    <source>
        <dbReference type="EMBL" id="GFG91282.1"/>
    </source>
</evidence>
<sequence>MALLIGIATIGLGVKDLITPIDIAEVTCEERVLPPGDYCLDGGSQFSYEEMRAKETHGPEKSREGIALVAFGSAALVGIGAWGVYRLTRNRRGRK</sequence>
<dbReference type="RefSeq" id="WP_163714183.1">
    <property type="nucleotide sequence ID" value="NZ_BLKZ01000001.1"/>
</dbReference>
<dbReference type="Proteomes" id="UP000465360">
    <property type="component" value="Unassembled WGS sequence"/>
</dbReference>
<dbReference type="EMBL" id="BLKZ01000001">
    <property type="protein sequence ID" value="GFG91282.1"/>
    <property type="molecule type" value="Genomic_DNA"/>
</dbReference>